<gene>
    <name evidence="2" type="ORF">N657DRAFT_251012</name>
</gene>
<evidence type="ECO:0000313" key="3">
    <source>
        <dbReference type="Proteomes" id="UP001302602"/>
    </source>
</evidence>
<organism evidence="2 3">
    <name type="scientific">Parathielavia appendiculata</name>
    <dbReference type="NCBI Taxonomy" id="2587402"/>
    <lineage>
        <taxon>Eukaryota</taxon>
        <taxon>Fungi</taxon>
        <taxon>Dikarya</taxon>
        <taxon>Ascomycota</taxon>
        <taxon>Pezizomycotina</taxon>
        <taxon>Sordariomycetes</taxon>
        <taxon>Sordariomycetidae</taxon>
        <taxon>Sordariales</taxon>
        <taxon>Chaetomiaceae</taxon>
        <taxon>Parathielavia</taxon>
    </lineage>
</organism>
<keyword evidence="3" id="KW-1185">Reference proteome</keyword>
<accession>A0AAN6TS38</accession>
<evidence type="ECO:0000313" key="2">
    <source>
        <dbReference type="EMBL" id="KAK4119644.1"/>
    </source>
</evidence>
<dbReference type="EMBL" id="MU853246">
    <property type="protein sequence ID" value="KAK4119644.1"/>
    <property type="molecule type" value="Genomic_DNA"/>
</dbReference>
<reference evidence="2" key="2">
    <citation type="submission" date="2023-05" db="EMBL/GenBank/DDBJ databases">
        <authorList>
            <consortium name="Lawrence Berkeley National Laboratory"/>
            <person name="Steindorff A."/>
            <person name="Hensen N."/>
            <person name="Bonometti L."/>
            <person name="Westerberg I."/>
            <person name="Brannstrom I.O."/>
            <person name="Guillou S."/>
            <person name="Cros-Aarteil S."/>
            <person name="Calhoun S."/>
            <person name="Haridas S."/>
            <person name="Kuo A."/>
            <person name="Mondo S."/>
            <person name="Pangilinan J."/>
            <person name="Riley R."/>
            <person name="Labutti K."/>
            <person name="Andreopoulos B."/>
            <person name="Lipzen A."/>
            <person name="Chen C."/>
            <person name="Yanf M."/>
            <person name="Daum C."/>
            <person name="Ng V."/>
            <person name="Clum A."/>
            <person name="Ohm R."/>
            <person name="Martin F."/>
            <person name="Silar P."/>
            <person name="Natvig D."/>
            <person name="Lalanne C."/>
            <person name="Gautier V."/>
            <person name="Ament-Velasquez S.L."/>
            <person name="Kruys A."/>
            <person name="Hutchinson M.I."/>
            <person name="Powell A.J."/>
            <person name="Barry K."/>
            <person name="Miller A.N."/>
            <person name="Grigoriev I.V."/>
            <person name="Debuchy R."/>
            <person name="Gladieux P."/>
            <person name="Thoren M.H."/>
            <person name="Johannesson H."/>
        </authorList>
    </citation>
    <scope>NUCLEOTIDE SEQUENCE</scope>
    <source>
        <strain evidence="2">CBS 731.68</strain>
    </source>
</reference>
<feature type="region of interest" description="Disordered" evidence="1">
    <location>
        <begin position="79"/>
        <end position="111"/>
    </location>
</feature>
<sequence>MTMPGSRNKPAPPLLRLSPVNRDRIYCFVGLASWDGHPFTSACTAPPASVGTPPSRQSRFPINSTACCFRAARRKIKQAQAEPSMCRSRRRRSGGDGHRGIPSPAMSDQTYFPNFSLQQTSLFGVRSDPVA</sequence>
<protein>
    <submittedName>
        <fullName evidence="2">Uncharacterized protein</fullName>
    </submittedName>
</protein>
<dbReference type="AlphaFoldDB" id="A0AAN6TS38"/>
<reference evidence="2" key="1">
    <citation type="journal article" date="2023" name="Mol. Phylogenet. Evol.">
        <title>Genome-scale phylogeny and comparative genomics of the fungal order Sordariales.</title>
        <authorList>
            <person name="Hensen N."/>
            <person name="Bonometti L."/>
            <person name="Westerberg I."/>
            <person name="Brannstrom I.O."/>
            <person name="Guillou S."/>
            <person name="Cros-Aarteil S."/>
            <person name="Calhoun S."/>
            <person name="Haridas S."/>
            <person name="Kuo A."/>
            <person name="Mondo S."/>
            <person name="Pangilinan J."/>
            <person name="Riley R."/>
            <person name="LaButti K."/>
            <person name="Andreopoulos B."/>
            <person name="Lipzen A."/>
            <person name="Chen C."/>
            <person name="Yan M."/>
            <person name="Daum C."/>
            <person name="Ng V."/>
            <person name="Clum A."/>
            <person name="Steindorff A."/>
            <person name="Ohm R.A."/>
            <person name="Martin F."/>
            <person name="Silar P."/>
            <person name="Natvig D.O."/>
            <person name="Lalanne C."/>
            <person name="Gautier V."/>
            <person name="Ament-Velasquez S.L."/>
            <person name="Kruys A."/>
            <person name="Hutchinson M.I."/>
            <person name="Powell A.J."/>
            <person name="Barry K."/>
            <person name="Miller A.N."/>
            <person name="Grigoriev I.V."/>
            <person name="Debuchy R."/>
            <person name="Gladieux P."/>
            <person name="Hiltunen Thoren M."/>
            <person name="Johannesson H."/>
        </authorList>
    </citation>
    <scope>NUCLEOTIDE SEQUENCE</scope>
    <source>
        <strain evidence="2">CBS 731.68</strain>
    </source>
</reference>
<dbReference type="GeneID" id="87823208"/>
<dbReference type="Proteomes" id="UP001302602">
    <property type="component" value="Unassembled WGS sequence"/>
</dbReference>
<evidence type="ECO:0000256" key="1">
    <source>
        <dbReference type="SAM" id="MobiDB-lite"/>
    </source>
</evidence>
<name>A0AAN6TS38_9PEZI</name>
<comment type="caution">
    <text evidence="2">The sequence shown here is derived from an EMBL/GenBank/DDBJ whole genome shotgun (WGS) entry which is preliminary data.</text>
</comment>
<dbReference type="RefSeq" id="XP_062643417.1">
    <property type="nucleotide sequence ID" value="XM_062786442.1"/>
</dbReference>
<proteinExistence type="predicted"/>